<gene>
    <name evidence="2" type="ORF">Microterr_12660</name>
</gene>
<dbReference type="Pfam" id="PF09407">
    <property type="entry name" value="AbiEi_1"/>
    <property type="match status" value="1"/>
</dbReference>
<name>A0ABM8DYI4_9MICO</name>
<reference evidence="2 3" key="1">
    <citation type="submission" date="2022-12" db="EMBL/GenBank/DDBJ databases">
        <title>Microbacterium terricola strain KV-448 chromosome, complete genome.</title>
        <authorList>
            <person name="Oshima T."/>
            <person name="Moriya T."/>
            <person name="Bessho Y."/>
        </authorList>
    </citation>
    <scope>NUCLEOTIDE SEQUENCE [LARGE SCALE GENOMIC DNA]</scope>
    <source>
        <strain evidence="2 3">KV-448</strain>
    </source>
</reference>
<evidence type="ECO:0000313" key="2">
    <source>
        <dbReference type="EMBL" id="BDV30606.1"/>
    </source>
</evidence>
<proteinExistence type="predicted"/>
<evidence type="ECO:0000313" key="3">
    <source>
        <dbReference type="Proteomes" id="UP001317779"/>
    </source>
</evidence>
<evidence type="ECO:0000259" key="1">
    <source>
        <dbReference type="Pfam" id="PF09407"/>
    </source>
</evidence>
<dbReference type="EMBL" id="AP027141">
    <property type="protein sequence ID" value="BDV30606.1"/>
    <property type="molecule type" value="Genomic_DNA"/>
</dbReference>
<dbReference type="InterPro" id="IPR018547">
    <property type="entry name" value="AbiEi_C"/>
</dbReference>
<feature type="domain" description="AbiEi antitoxin C-terminal" evidence="1">
    <location>
        <begin position="54"/>
        <end position="131"/>
    </location>
</feature>
<organism evidence="2 3">
    <name type="scientific">Microbacterium terricola</name>
    <dbReference type="NCBI Taxonomy" id="344163"/>
    <lineage>
        <taxon>Bacteria</taxon>
        <taxon>Bacillati</taxon>
        <taxon>Actinomycetota</taxon>
        <taxon>Actinomycetes</taxon>
        <taxon>Micrococcales</taxon>
        <taxon>Microbacteriaceae</taxon>
        <taxon>Microbacterium</taxon>
    </lineage>
</organism>
<accession>A0ABM8DYI4</accession>
<sequence length="183" mass="19572">MGSPFLYFAGDRLSTAELTAACLDGHLVDLGEGYIPADAVETAALRAGSLSELLGADLAATHLSAAWIHGVLPDPPGRHTVQRAASRRLHHVLGRRIVYRDLQVDPADLVRIGGVWVTAPPRTLADLARIADPRYQAAAAAMADAMPRVRSGAVAWLSEHGPLPGKAKALRMLRQDEVTRYTS</sequence>
<dbReference type="RefSeq" id="WP_263795510.1">
    <property type="nucleotide sequence ID" value="NZ_AP027141.1"/>
</dbReference>
<dbReference type="Proteomes" id="UP001317779">
    <property type="component" value="Chromosome"/>
</dbReference>
<keyword evidence="3" id="KW-1185">Reference proteome</keyword>
<protein>
    <recommendedName>
        <fullName evidence="1">AbiEi antitoxin C-terminal domain-containing protein</fullName>
    </recommendedName>
</protein>